<dbReference type="InterPro" id="IPR016047">
    <property type="entry name" value="M23ase_b-sheet_dom"/>
</dbReference>
<accession>A0A6J5LW88</accession>
<dbReference type="InterPro" id="IPR050570">
    <property type="entry name" value="Cell_wall_metabolism_enzyme"/>
</dbReference>
<dbReference type="CDD" id="cd12797">
    <property type="entry name" value="M23_peptidase"/>
    <property type="match status" value="1"/>
</dbReference>
<keyword evidence="1" id="KW-0929">Antimicrobial</keyword>
<organism evidence="4">
    <name type="scientific">uncultured Caudovirales phage</name>
    <dbReference type="NCBI Taxonomy" id="2100421"/>
    <lineage>
        <taxon>Viruses</taxon>
        <taxon>Duplodnaviria</taxon>
        <taxon>Heunggongvirae</taxon>
        <taxon>Uroviricota</taxon>
        <taxon>Caudoviricetes</taxon>
        <taxon>Peduoviridae</taxon>
        <taxon>Maltschvirus</taxon>
        <taxon>Maltschvirus maltsch</taxon>
    </lineage>
</organism>
<dbReference type="InterPro" id="IPR011055">
    <property type="entry name" value="Dup_hybrid_motif"/>
</dbReference>
<evidence type="ECO:0000259" key="3">
    <source>
        <dbReference type="Pfam" id="PF01551"/>
    </source>
</evidence>
<dbReference type="GO" id="GO:0004222">
    <property type="term" value="F:metalloendopeptidase activity"/>
    <property type="evidence" value="ECO:0007669"/>
    <property type="project" value="TreeGrafter"/>
</dbReference>
<protein>
    <submittedName>
        <fullName evidence="4">Peptidase M23</fullName>
    </submittedName>
</protein>
<dbReference type="GO" id="GO:0031640">
    <property type="term" value="P:killing of cells of another organism"/>
    <property type="evidence" value="ECO:0007669"/>
    <property type="project" value="UniProtKB-KW"/>
</dbReference>
<dbReference type="SUPFAM" id="SSF51261">
    <property type="entry name" value="Duplicated hybrid motif"/>
    <property type="match status" value="1"/>
</dbReference>
<keyword evidence="2" id="KW-0081">Bacteriolytic enzyme</keyword>
<evidence type="ECO:0000256" key="1">
    <source>
        <dbReference type="ARBA" id="ARBA00022529"/>
    </source>
</evidence>
<feature type="domain" description="M23ase beta-sheet core" evidence="3">
    <location>
        <begin position="18"/>
        <end position="120"/>
    </location>
</feature>
<dbReference type="Gene3D" id="2.70.70.10">
    <property type="entry name" value="Glucose Permease (Domain IIA)"/>
    <property type="match status" value="1"/>
</dbReference>
<dbReference type="GO" id="GO:0042742">
    <property type="term" value="P:defense response to bacterium"/>
    <property type="evidence" value="ECO:0007669"/>
    <property type="project" value="UniProtKB-KW"/>
</dbReference>
<dbReference type="PANTHER" id="PTHR21666">
    <property type="entry name" value="PEPTIDASE-RELATED"/>
    <property type="match status" value="1"/>
</dbReference>
<dbReference type="EMBL" id="LR796343">
    <property type="protein sequence ID" value="CAB4138341.1"/>
    <property type="molecule type" value="Genomic_DNA"/>
</dbReference>
<reference evidence="4" key="1">
    <citation type="submission" date="2020-04" db="EMBL/GenBank/DDBJ databases">
        <authorList>
            <person name="Chiriac C."/>
            <person name="Salcher M."/>
            <person name="Ghai R."/>
            <person name="Kavagutti S V."/>
        </authorList>
    </citation>
    <scope>NUCLEOTIDE SEQUENCE</scope>
</reference>
<evidence type="ECO:0000313" key="4">
    <source>
        <dbReference type="EMBL" id="CAB4138341.1"/>
    </source>
</evidence>
<sequence length="145" mass="16179">MTYGFGPRLHPILNIKKHHNGVDWASAVGRKLFAVASGRVIYAGPSTLKFKNGEPAGGGFIVRIRFKDDGKLYTATYMHLRKGSIKVIKNQKVVQGDYIADSGNTGESTGPHLHFEIQKGRFYKWSNTGVNYLDPIPFIKSRLDK</sequence>
<gene>
    <name evidence="4" type="ORF">UFOVP332_19</name>
</gene>
<evidence type="ECO:0000256" key="2">
    <source>
        <dbReference type="ARBA" id="ARBA00022638"/>
    </source>
</evidence>
<name>A0A6J5LW88_9CAUD</name>
<dbReference type="PANTHER" id="PTHR21666:SF270">
    <property type="entry name" value="MUREIN HYDROLASE ACTIVATOR ENVC"/>
    <property type="match status" value="1"/>
</dbReference>
<proteinExistence type="predicted"/>
<dbReference type="Pfam" id="PF01551">
    <property type="entry name" value="Peptidase_M23"/>
    <property type="match status" value="1"/>
</dbReference>